<sequence length="105" mass="10688">MTAPAQATALALIAAGGVAADQHGSIFLPDGVDTTTVGEVRLLVVMAIARSLAYRNAAAGTPGVFPVLLTTLGEAVLRRGNPADYASKHAFGVRDGKVEASEVRS</sequence>
<evidence type="ECO:0000313" key="2">
    <source>
        <dbReference type="Proteomes" id="UP000183585"/>
    </source>
</evidence>
<dbReference type="Proteomes" id="UP000183585">
    <property type="component" value="Unassembled WGS sequence"/>
</dbReference>
<reference evidence="2" key="1">
    <citation type="submission" date="2016-06" db="EMBL/GenBank/DDBJ databases">
        <authorList>
            <person name="Varghese N."/>
            <person name="Submissions Spin"/>
        </authorList>
    </citation>
    <scope>NUCLEOTIDE SEQUENCE [LARGE SCALE GENOMIC DNA]</scope>
    <source>
        <strain evidence="2">DSM 43168</strain>
    </source>
</reference>
<organism evidence="1 2">
    <name type="scientific">Micromonospora carbonacea</name>
    <dbReference type="NCBI Taxonomy" id="47853"/>
    <lineage>
        <taxon>Bacteria</taxon>
        <taxon>Bacillati</taxon>
        <taxon>Actinomycetota</taxon>
        <taxon>Actinomycetes</taxon>
        <taxon>Micromonosporales</taxon>
        <taxon>Micromonosporaceae</taxon>
        <taxon>Micromonospora</taxon>
    </lineage>
</organism>
<accession>A0A1C5AAI1</accession>
<dbReference type="EMBL" id="FMCT01000012">
    <property type="protein sequence ID" value="SCF42159.1"/>
    <property type="molecule type" value="Genomic_DNA"/>
</dbReference>
<gene>
    <name evidence="1" type="ORF">GA0070563_11245</name>
</gene>
<dbReference type="AlphaFoldDB" id="A0A1C5AAI1"/>
<keyword evidence="2" id="KW-1185">Reference proteome</keyword>
<dbReference type="RefSeq" id="WP_074476845.1">
    <property type="nucleotide sequence ID" value="NZ_FMCT01000012.1"/>
</dbReference>
<proteinExistence type="predicted"/>
<evidence type="ECO:0000313" key="1">
    <source>
        <dbReference type="EMBL" id="SCF42159.1"/>
    </source>
</evidence>
<protein>
    <submittedName>
        <fullName evidence="1">Uncharacterized protein</fullName>
    </submittedName>
</protein>
<name>A0A1C5AAI1_9ACTN</name>